<dbReference type="GO" id="GO:0004066">
    <property type="term" value="F:asparagine synthase (glutamine-hydrolyzing) activity"/>
    <property type="evidence" value="ECO:0007669"/>
    <property type="project" value="InterPro"/>
</dbReference>
<feature type="domain" description="Asparagine synthetase" evidence="1">
    <location>
        <begin position="211"/>
        <end position="580"/>
    </location>
</feature>
<accession>A0A6G9YB52</accession>
<reference evidence="2 3" key="1">
    <citation type="journal article" date="2019" name="ACS Chem. Biol.">
        <title>Identification and Mobilization of a Cryptic Antibiotic Biosynthesis Gene Locus from a Human-Pathogenic Nocardia Isolate.</title>
        <authorList>
            <person name="Herisse M."/>
            <person name="Ishida K."/>
            <person name="Porter J.L."/>
            <person name="Howden B."/>
            <person name="Hertweck C."/>
            <person name="Stinear T.P."/>
            <person name="Pidot S.J."/>
        </authorList>
    </citation>
    <scope>NUCLEOTIDE SEQUENCE [LARGE SCALE GENOMIC DNA]</scope>
    <source>
        <strain evidence="2 3">AUSMDU00012717</strain>
    </source>
</reference>
<dbReference type="Proteomes" id="UP000503540">
    <property type="component" value="Chromosome"/>
</dbReference>
<dbReference type="AlphaFoldDB" id="A0A6G9YB52"/>
<evidence type="ECO:0000313" key="2">
    <source>
        <dbReference type="EMBL" id="QIS10459.1"/>
    </source>
</evidence>
<evidence type="ECO:0000259" key="1">
    <source>
        <dbReference type="Pfam" id="PF00733"/>
    </source>
</evidence>
<dbReference type="Pfam" id="PF00733">
    <property type="entry name" value="Asn_synthase"/>
    <property type="match status" value="1"/>
</dbReference>
<dbReference type="EMBL" id="CP046172">
    <property type="protein sequence ID" value="QIS10459.1"/>
    <property type="molecule type" value="Genomic_DNA"/>
</dbReference>
<keyword evidence="3" id="KW-1185">Reference proteome</keyword>
<proteinExistence type="predicted"/>
<name>A0A6G9YB52_9NOCA</name>
<dbReference type="KEGG" id="nah:F5544_12850"/>
<dbReference type="InterPro" id="IPR014729">
    <property type="entry name" value="Rossmann-like_a/b/a_fold"/>
</dbReference>
<organism evidence="2 3">
    <name type="scientific">Nocardia arthritidis</name>
    <dbReference type="NCBI Taxonomy" id="228602"/>
    <lineage>
        <taxon>Bacteria</taxon>
        <taxon>Bacillati</taxon>
        <taxon>Actinomycetota</taxon>
        <taxon>Actinomycetes</taxon>
        <taxon>Mycobacteriales</taxon>
        <taxon>Nocardiaceae</taxon>
        <taxon>Nocardia</taxon>
    </lineage>
</organism>
<sequence>MSLGGGFFIVLPDAAEALTVAERLSGQYLQRVDHPSGRPWLLGSWTDQELTVGRSGTCLLVTIGMGQQNSAVLEAAAKQASTVHALDGFAASLIGSHNLIATDGSHIRVQGTASGMRRMYVARIDGVLVASDRADVLAGLSGAHLDDQMLALRLLDFIPYPLNDRSMWHGVELIEPGTYLAIRANGRTASAHSWWRPPEPVLPLAAGAARLRDALDAAVNARTCDGGFVSCDLSGGLDSTPVCYLAAGGAKRVLARTIASRDPADDDMKFALQAADDLPEITHLIVPADELPLFYSGVHDSVPQVDEPAPTVLDAARQFAGYERLIEGGAGIHLTGIGGDHLLTPPLAHCRDELTCHPVVAVRHLRANRAQERWPLLPVLSTVLRSGSYADWLRSAAEQVRDRQTPQTYQLLDWDMAPRVPSWLSADAVEIASEALRMAADAATPLSARRGIHSDVFIVRHGTRITRILHQLSAARGLPMESPYFDDRVVEACLAVRPLERATPWDFKTLIKVAMKDVVSPSLLTRQTKGAGAADKAEGLRQHQADLAAIWRDSHLGRRGLVDVDHLEDLLGKPWHSNFADANLDNTLSNELWLGSLSDRFDF</sequence>
<dbReference type="SUPFAM" id="SSF52402">
    <property type="entry name" value="Adenine nucleotide alpha hydrolases-like"/>
    <property type="match status" value="1"/>
</dbReference>
<gene>
    <name evidence="2" type="ORF">F5544_12850</name>
</gene>
<protein>
    <recommendedName>
        <fullName evidence="1">Asparagine synthetase domain-containing protein</fullName>
    </recommendedName>
</protein>
<dbReference type="InterPro" id="IPR001962">
    <property type="entry name" value="Asn_synthase"/>
</dbReference>
<evidence type="ECO:0000313" key="3">
    <source>
        <dbReference type="Proteomes" id="UP000503540"/>
    </source>
</evidence>
<dbReference type="RefSeq" id="WP_167473437.1">
    <property type="nucleotide sequence ID" value="NZ_CP046172.1"/>
</dbReference>
<dbReference type="Gene3D" id="3.40.50.620">
    <property type="entry name" value="HUPs"/>
    <property type="match status" value="1"/>
</dbReference>
<dbReference type="GO" id="GO:0006529">
    <property type="term" value="P:asparagine biosynthetic process"/>
    <property type="evidence" value="ECO:0007669"/>
    <property type="project" value="InterPro"/>
</dbReference>